<protein>
    <recommendedName>
        <fullName evidence="12">Beta-defensin</fullName>
    </recommendedName>
</protein>
<keyword evidence="3" id="KW-0964">Secreted</keyword>
<evidence type="ECO:0000256" key="8">
    <source>
        <dbReference type="ARBA" id="ARBA00023157"/>
    </source>
</evidence>
<keyword evidence="5 9" id="KW-0732">Signal</keyword>
<dbReference type="PANTHER" id="PTHR15001:SF3">
    <property type="entry name" value="BETA-DEFENSIN 123"/>
    <property type="match status" value="1"/>
</dbReference>
<evidence type="ECO:0000256" key="7">
    <source>
        <dbReference type="ARBA" id="ARBA00023022"/>
    </source>
</evidence>
<reference evidence="10" key="2">
    <citation type="submission" date="2025-09" db="UniProtKB">
        <authorList>
            <consortium name="Ensembl"/>
        </authorList>
    </citation>
    <scope>IDENTIFICATION</scope>
</reference>
<dbReference type="GO" id="GO:0042742">
    <property type="term" value="P:defense response to bacterium"/>
    <property type="evidence" value="ECO:0007669"/>
    <property type="project" value="UniProtKB-UniRule"/>
</dbReference>
<comment type="similarity">
    <text evidence="2">Belongs to the beta-defensin family.</text>
</comment>
<evidence type="ECO:0000313" key="10">
    <source>
        <dbReference type="Ensembl" id="ENSPSMP00000004033.1"/>
    </source>
</evidence>
<dbReference type="Ensembl" id="ENSPSMT00000004887.1">
    <property type="protein sequence ID" value="ENSPSMP00000004033.1"/>
    <property type="gene ID" value="ENSPSMG00000003236.1"/>
</dbReference>
<feature type="signal peptide" evidence="9">
    <location>
        <begin position="1"/>
        <end position="20"/>
    </location>
</feature>
<evidence type="ECO:0000256" key="4">
    <source>
        <dbReference type="ARBA" id="ARBA00022529"/>
    </source>
</evidence>
<evidence type="ECO:0000313" key="11">
    <source>
        <dbReference type="Proteomes" id="UP000694414"/>
    </source>
</evidence>
<keyword evidence="8" id="KW-1015">Disulfide bond</keyword>
<accession>A0A8C8YSY5</accession>
<evidence type="ECO:0008006" key="12">
    <source>
        <dbReference type="Google" id="ProtNLM"/>
    </source>
</evidence>
<dbReference type="InterPro" id="IPR050544">
    <property type="entry name" value="Beta-defensin"/>
</dbReference>
<keyword evidence="6" id="KW-0211">Defensin</keyword>
<evidence type="ECO:0000256" key="2">
    <source>
        <dbReference type="ARBA" id="ARBA00007371"/>
    </source>
</evidence>
<proteinExistence type="inferred from homology"/>
<evidence type="ECO:0000256" key="1">
    <source>
        <dbReference type="ARBA" id="ARBA00004613"/>
    </source>
</evidence>
<keyword evidence="11" id="KW-1185">Reference proteome</keyword>
<name>A0A8C8YSY5_PROSS</name>
<evidence type="ECO:0000256" key="5">
    <source>
        <dbReference type="ARBA" id="ARBA00022729"/>
    </source>
</evidence>
<feature type="chain" id="PRO_5046489891" description="Beta-defensin" evidence="9">
    <location>
        <begin position="21"/>
        <end position="118"/>
    </location>
</feature>
<evidence type="ECO:0000256" key="3">
    <source>
        <dbReference type="ARBA" id="ARBA00022525"/>
    </source>
</evidence>
<dbReference type="GO" id="GO:0005576">
    <property type="term" value="C:extracellular region"/>
    <property type="evidence" value="ECO:0007669"/>
    <property type="project" value="UniProtKB-SubCell"/>
</dbReference>
<keyword evidence="4" id="KW-0929">Antimicrobial</keyword>
<organism evidence="10 11">
    <name type="scientific">Prolemur simus</name>
    <name type="common">Greater bamboo lemur</name>
    <name type="synonym">Hapalemur simus</name>
    <dbReference type="NCBI Taxonomy" id="1328070"/>
    <lineage>
        <taxon>Eukaryota</taxon>
        <taxon>Metazoa</taxon>
        <taxon>Chordata</taxon>
        <taxon>Craniata</taxon>
        <taxon>Vertebrata</taxon>
        <taxon>Euteleostomi</taxon>
        <taxon>Mammalia</taxon>
        <taxon>Eutheria</taxon>
        <taxon>Euarchontoglires</taxon>
        <taxon>Primates</taxon>
        <taxon>Strepsirrhini</taxon>
        <taxon>Lemuriformes</taxon>
        <taxon>Lemuridae</taxon>
        <taxon>Prolemur</taxon>
    </lineage>
</organism>
<dbReference type="GO" id="GO:0045087">
    <property type="term" value="P:innate immune response"/>
    <property type="evidence" value="ECO:0007669"/>
    <property type="project" value="InterPro"/>
</dbReference>
<dbReference type="GeneTree" id="ENSGT00390000012226"/>
<dbReference type="AlphaFoldDB" id="A0A8C8YSY5"/>
<reference evidence="10" key="1">
    <citation type="submission" date="2025-08" db="UniProtKB">
        <authorList>
            <consortium name="Ensembl"/>
        </authorList>
    </citation>
    <scope>IDENTIFICATION</scope>
</reference>
<dbReference type="Proteomes" id="UP000694414">
    <property type="component" value="Unplaced"/>
</dbReference>
<keyword evidence="7" id="KW-0044">Antibiotic</keyword>
<evidence type="ECO:0000256" key="6">
    <source>
        <dbReference type="ARBA" id="ARBA00022940"/>
    </source>
</evidence>
<comment type="subcellular location">
    <subcellularLocation>
        <location evidence="1">Secreted</location>
    </subcellularLocation>
</comment>
<evidence type="ECO:0000256" key="9">
    <source>
        <dbReference type="SAM" id="SignalP"/>
    </source>
</evidence>
<sequence>MKSLFFTFAVFFLLARLVSGNFYVRKCANKTGNCRSTCRTGEMELEPPSGMCPKQKLCCILANKYGKDCVEVKTTETPEEIYRATIASIITYLPPIITLKTKTDKAHRAPYPMTPMKL</sequence>
<dbReference type="PANTHER" id="PTHR15001">
    <property type="entry name" value="BETA-DEFENSIN 123-RELATED"/>
    <property type="match status" value="1"/>
</dbReference>